<dbReference type="Pfam" id="PF17921">
    <property type="entry name" value="Integrase_H2C2"/>
    <property type="match status" value="1"/>
</dbReference>
<reference evidence="2 3" key="1">
    <citation type="submission" date="2020-06" db="EMBL/GenBank/DDBJ databases">
        <authorList>
            <person name="Li R."/>
            <person name="Bekaert M."/>
        </authorList>
    </citation>
    <scope>NUCLEOTIDE SEQUENCE [LARGE SCALE GENOMIC DNA]</scope>
    <source>
        <strain evidence="3">wild</strain>
    </source>
</reference>
<evidence type="ECO:0000313" key="2">
    <source>
        <dbReference type="EMBL" id="CAC5409273.1"/>
    </source>
</evidence>
<evidence type="ECO:0000313" key="3">
    <source>
        <dbReference type="Proteomes" id="UP000507470"/>
    </source>
</evidence>
<dbReference type="Gene3D" id="1.10.340.70">
    <property type="match status" value="1"/>
</dbReference>
<feature type="domain" description="Integrase zinc-binding" evidence="1">
    <location>
        <begin position="233"/>
        <end position="280"/>
    </location>
</feature>
<dbReference type="InterPro" id="IPR050951">
    <property type="entry name" value="Retrovirus_Pol_polyprotein"/>
</dbReference>
<dbReference type="OrthoDB" id="6120522at2759"/>
<organism evidence="2 3">
    <name type="scientific">Mytilus coruscus</name>
    <name type="common">Sea mussel</name>
    <dbReference type="NCBI Taxonomy" id="42192"/>
    <lineage>
        <taxon>Eukaryota</taxon>
        <taxon>Metazoa</taxon>
        <taxon>Spiralia</taxon>
        <taxon>Lophotrochozoa</taxon>
        <taxon>Mollusca</taxon>
        <taxon>Bivalvia</taxon>
        <taxon>Autobranchia</taxon>
        <taxon>Pteriomorphia</taxon>
        <taxon>Mytilida</taxon>
        <taxon>Mytiloidea</taxon>
        <taxon>Mytilidae</taxon>
        <taxon>Mytilinae</taxon>
        <taxon>Mytilus</taxon>
    </lineage>
</organism>
<sequence>MLRGSDKKADVCPKKLVNANQGLSVSRVVVPETITVHANSINILISASIGRGNLGQVRVINDSNQIVKLKEGKCIGKAESIEEVIDQSENPLQREVRSEPQTEVRMIKLDKQSLGLHAQLKEADLDATLTYMEDENDLDATWPYMEEDSEQIISNWVPEFSTTEIRRMQEEDDDISQVIQWLETGEEPTQALLRLSSPATRFLWLSRFCLEFHNHVLYYKYIERIDKNLCLVVPACLKKEILEYCHDDKVAGHLGKDKTIQTVKLSFIWHQMGSDITNYVLQ</sequence>
<dbReference type="PANTHER" id="PTHR37984:SF5">
    <property type="entry name" value="PROTEIN NYNRIN-LIKE"/>
    <property type="match status" value="1"/>
</dbReference>
<dbReference type="AlphaFoldDB" id="A0A6J8DKW2"/>
<dbReference type="EMBL" id="CACVKT020007641">
    <property type="protein sequence ID" value="CAC5409273.1"/>
    <property type="molecule type" value="Genomic_DNA"/>
</dbReference>
<gene>
    <name evidence="2" type="ORF">MCOR_42579</name>
</gene>
<accession>A0A6J8DKW2</accession>
<dbReference type="PANTHER" id="PTHR37984">
    <property type="entry name" value="PROTEIN CBG26694"/>
    <property type="match status" value="1"/>
</dbReference>
<evidence type="ECO:0000259" key="1">
    <source>
        <dbReference type="Pfam" id="PF17921"/>
    </source>
</evidence>
<protein>
    <recommendedName>
        <fullName evidence="1">Integrase zinc-binding domain-containing protein</fullName>
    </recommendedName>
</protein>
<keyword evidence="3" id="KW-1185">Reference proteome</keyword>
<dbReference type="Proteomes" id="UP000507470">
    <property type="component" value="Unassembled WGS sequence"/>
</dbReference>
<proteinExistence type="predicted"/>
<name>A0A6J8DKW2_MYTCO</name>
<dbReference type="InterPro" id="IPR041588">
    <property type="entry name" value="Integrase_H2C2"/>
</dbReference>
<dbReference type="FunFam" id="1.10.340.70:FF:000001">
    <property type="entry name" value="Retrovirus-related Pol polyprotein from transposon gypsy-like Protein"/>
    <property type="match status" value="1"/>
</dbReference>